<evidence type="ECO:0000259" key="1">
    <source>
        <dbReference type="Pfam" id="PF04738"/>
    </source>
</evidence>
<protein>
    <submittedName>
        <fullName evidence="3">Thiopeptide-type bacteriocin biosynthesis protein</fullName>
    </submittedName>
</protein>
<gene>
    <name evidence="3" type="ORF">HNR67_005657</name>
</gene>
<accession>A0A7W7FY05</accession>
<dbReference type="RefSeq" id="WP_185005273.1">
    <property type="nucleotide sequence ID" value="NZ_BAAAUI010000001.1"/>
</dbReference>
<dbReference type="InterPro" id="IPR023809">
    <property type="entry name" value="Thiopep_bacteriocin_synth_dom"/>
</dbReference>
<proteinExistence type="predicted"/>
<feature type="domain" description="Lantibiotic dehydratase N-terminal" evidence="1">
    <location>
        <begin position="51"/>
        <end position="694"/>
    </location>
</feature>
<dbReference type="AlphaFoldDB" id="A0A7W7FY05"/>
<dbReference type="Proteomes" id="UP000533598">
    <property type="component" value="Unassembled WGS sequence"/>
</dbReference>
<evidence type="ECO:0000313" key="3">
    <source>
        <dbReference type="EMBL" id="MBB4679539.1"/>
    </source>
</evidence>
<keyword evidence="4" id="KW-1185">Reference proteome</keyword>
<dbReference type="Pfam" id="PF04738">
    <property type="entry name" value="Lant_dehydr_N"/>
    <property type="match status" value="1"/>
</dbReference>
<evidence type="ECO:0000259" key="2">
    <source>
        <dbReference type="Pfam" id="PF14028"/>
    </source>
</evidence>
<dbReference type="InterPro" id="IPR006827">
    <property type="entry name" value="Lant_deHydtase_N"/>
</dbReference>
<evidence type="ECO:0000313" key="4">
    <source>
        <dbReference type="Proteomes" id="UP000533598"/>
    </source>
</evidence>
<dbReference type="NCBIfam" id="TIGR03891">
    <property type="entry name" value="thiopep_ocin"/>
    <property type="match status" value="1"/>
</dbReference>
<comment type="caution">
    <text evidence="3">The sequence shown here is derived from an EMBL/GenBank/DDBJ whole genome shotgun (WGS) entry which is preliminary data.</text>
</comment>
<reference evidence="3 4" key="1">
    <citation type="submission" date="2020-08" db="EMBL/GenBank/DDBJ databases">
        <title>Sequencing the genomes of 1000 actinobacteria strains.</title>
        <authorList>
            <person name="Klenk H.-P."/>
        </authorList>
    </citation>
    <scope>NUCLEOTIDE SEQUENCE [LARGE SCALE GENOMIC DNA]</scope>
    <source>
        <strain evidence="3 4">DSM 44230</strain>
    </source>
</reference>
<organism evidence="3 4">
    <name type="scientific">Crossiella cryophila</name>
    <dbReference type="NCBI Taxonomy" id="43355"/>
    <lineage>
        <taxon>Bacteria</taxon>
        <taxon>Bacillati</taxon>
        <taxon>Actinomycetota</taxon>
        <taxon>Actinomycetes</taxon>
        <taxon>Pseudonocardiales</taxon>
        <taxon>Pseudonocardiaceae</taxon>
        <taxon>Crossiella</taxon>
    </lineage>
</organism>
<dbReference type="Pfam" id="PF14028">
    <property type="entry name" value="Lant_dehydr_C"/>
    <property type="match status" value="1"/>
</dbReference>
<name>A0A7W7FY05_9PSEU</name>
<sequence>MTESRYRATDFYLVRAPALPAETFRELLAGEGTDEQRRDLAWTRLRELAATPGVRRALSVASTDLLDALDRLGPDGSGKKSRRAHSRLLRYLTRMSTRPTPFGAFSGIALGEFGEHTTLRLGAPAVHQARVRADMGWLLALIKDLEQDPGLRPHLRLVRNAAAHLSGDRLILPYADIYGSGDNRSVRVRATPAVTAVLRLAATPTPADALVAGLAQEFPEVAADRVAGLVEQLRELNFLISDLRPPQSSPFPEQHVAKRLTGIEAATATGEALREIIDLTHRAAASTDTAPLRELRAAQRALVPGHDSDTFQLDSTLDLRESGLGRAVGQAVAEAVDCLMRLAAALPGHNHHLVQYRDAFVERYGDQALVPVLEVLSPDTGLDAPYNYLEPPRATPVPHNTPEPSTVDYDRLLTEFAAQAWWSGAVSVELTDAWLDRIAPATGKSALGLYPALDVYAQLQLTDQDSRVDDGRWRLVLRELSLAYGGRTAGRFFDLLGEDALDHLREHTRRMTSLQPEAVHAELCFLPTSGRAANVAFRPLLHEYEVPVNATPSARSERTISLADLHVGVAGNRFYLWSRTLGREVVVSQGHMLGPHLGPNAARFVLEVSQDGYAMPTGFRWGPLEDLPFLPRVTRGNVVLRPAQWTLRGADVTGDFPAALAEWRQRWRVPRYVYLVDEDNRLLLDLDHPLGLDELAGDFRDGQGQAVLHEMLPAFDDLWLSDVDGAKYLEEIVVPLVAHSAADTARSPVPLSGRLESITEVGASRSLRRRHLPGEEWAYLKVYAAFNRHDEIIAGGLREHIAALRAQGLIDRWFYLRYADPQPHLRIRCRAADPDAATEVLHRLMAWGREVVASDLAFDTGVATYLPEIERYGGPRTFEAVEDLFTVNSDVTADLVALLQEKEPKLRPDFVAIATVDTLYRQWGLAPRERPALIPPVTETEAVRKEFHAHRDYLGELVLPWDFRPHEEGRAHHELINEILAPQAGAVAAAAAAVRAAIDGDTLWGTEATVLGSLAHMQINRLLPVDLLREQHCYALWRHILRAVGGRPAHLRKES</sequence>
<dbReference type="EMBL" id="JACHMH010000001">
    <property type="protein sequence ID" value="MBB4679539.1"/>
    <property type="molecule type" value="Genomic_DNA"/>
</dbReference>
<feature type="domain" description="Thiopeptide-type bacteriocin biosynthesis" evidence="2">
    <location>
        <begin position="777"/>
        <end position="1040"/>
    </location>
</feature>